<reference evidence="9 10" key="1">
    <citation type="submission" date="2020-05" db="EMBL/GenBank/DDBJ databases">
        <title>Compete genome of Limnobacter sp. SAORIC-580.</title>
        <authorList>
            <person name="Song J."/>
            <person name="Cho J.-C."/>
        </authorList>
    </citation>
    <scope>NUCLEOTIDE SEQUENCE [LARGE SCALE GENOMIC DNA]</scope>
    <source>
        <strain evidence="9 10">SAORIC-580</strain>
    </source>
</reference>
<comment type="pathway">
    <text evidence="1 7">Bacterial outer membrane biogenesis; LPS core biosynthesis.</text>
</comment>
<evidence type="ECO:0000256" key="1">
    <source>
        <dbReference type="ARBA" id="ARBA00004713"/>
    </source>
</evidence>
<evidence type="ECO:0000256" key="3">
    <source>
        <dbReference type="ARBA" id="ARBA00019077"/>
    </source>
</evidence>
<dbReference type="GO" id="GO:0016740">
    <property type="term" value="F:transferase activity"/>
    <property type="evidence" value="ECO:0007669"/>
    <property type="project" value="UniProtKB-KW"/>
</dbReference>
<proteinExistence type="inferred from homology"/>
<dbReference type="PANTHER" id="PTHR42755">
    <property type="entry name" value="3-DEOXY-MANNO-OCTULOSONATE CYTIDYLYLTRANSFERASE"/>
    <property type="match status" value="1"/>
</dbReference>
<dbReference type="InterPro" id="IPR038107">
    <property type="entry name" value="Glycos_transf_N_sf"/>
</dbReference>
<gene>
    <name evidence="9" type="ORF">HKT17_02400</name>
</gene>
<evidence type="ECO:0000313" key="10">
    <source>
        <dbReference type="Proteomes" id="UP000501130"/>
    </source>
</evidence>
<accession>A0ABX6N401</accession>
<sequence>MSARIFLWLYSLILFLFQPVLALYLLKRGIRQPEYRQGWGQRFLASLPEFRSVPGGQKRIWVHAVSVGEAHAISPLVQHWAKVYPQHEWAVSCTTPTGLATCRQLYSTLNQVQFFYLPYDLPYLVARTLKQVRAHSLWVVETELWPNLLLGAAKAKVHTALLNARVSPTTGRRLAQLRQLSQPVLQSVGTLIAQTQTDAAVFEKLGRPVDAVCGNLKFDVALKPELATTGRAWREATQAEQVVLFASSREGEEALLLDALNRCQFFKRMPKASVWIVPRHPQRFDEVFELMAEAATRMGVARPVRRSASFNAGSNIALAGFGQARLVLGDSMGEMPAYYSVADLALLGGSWLPFGGQNLIEACAYGCPVWMGPNTFNFAKAAEDALAAKAARRFEHLLAACEFYLSGFHGFDEGKRAAFAYARGHRGATQRSFDILNQASQLPAAGLLTEPVTD</sequence>
<comment type="function">
    <text evidence="7">Involved in lipopolysaccharide (LPS) biosynthesis. Catalyzes the transfer of 3-deoxy-D-manno-octulosonate (Kdo) residue(s) from CMP-Kdo to lipid IV(A), the tetraacyldisaccharide-1,4'-bisphosphate precursor of lipid A.</text>
</comment>
<keyword evidence="4 7" id="KW-0808">Transferase</keyword>
<organism evidence="9 10">
    <name type="scientific">Limnobacter profundi</name>
    <dbReference type="NCBI Taxonomy" id="2732163"/>
    <lineage>
        <taxon>Bacteria</taxon>
        <taxon>Pseudomonadati</taxon>
        <taxon>Pseudomonadota</taxon>
        <taxon>Betaproteobacteria</taxon>
        <taxon>Burkholderiales</taxon>
        <taxon>Burkholderiaceae</taxon>
        <taxon>Limnobacter</taxon>
    </lineage>
</organism>
<comment type="subcellular location">
    <subcellularLocation>
        <location evidence="7">Cell membrane</location>
    </subcellularLocation>
</comment>
<dbReference type="Gene3D" id="3.40.50.11720">
    <property type="entry name" value="3-Deoxy-D-manno-octulosonic-acid transferase, N-terminal domain"/>
    <property type="match status" value="1"/>
</dbReference>
<dbReference type="Proteomes" id="UP000501130">
    <property type="component" value="Chromosome"/>
</dbReference>
<evidence type="ECO:0000256" key="7">
    <source>
        <dbReference type="RuleBase" id="RU365103"/>
    </source>
</evidence>
<evidence type="ECO:0000256" key="5">
    <source>
        <dbReference type="ARBA" id="ARBA00031445"/>
    </source>
</evidence>
<protein>
    <recommendedName>
        <fullName evidence="3 7">3-deoxy-D-manno-octulosonic acid transferase</fullName>
        <shortName evidence="7">Kdo transferase</shortName>
        <ecNumber evidence="2 7">2.4.99.12</ecNumber>
    </recommendedName>
    <alternativeName>
        <fullName evidence="5 7">Lipid IV(A) 3-deoxy-D-manno-octulosonic acid transferase</fullName>
    </alternativeName>
</protein>
<evidence type="ECO:0000259" key="8">
    <source>
        <dbReference type="Pfam" id="PF04413"/>
    </source>
</evidence>
<evidence type="ECO:0000256" key="2">
    <source>
        <dbReference type="ARBA" id="ARBA00012621"/>
    </source>
</evidence>
<comment type="catalytic activity">
    <reaction evidence="6 7">
        <text>lipid IVA (E. coli) + CMP-3-deoxy-beta-D-manno-octulosonate = alpha-Kdo-(2-&gt;6)-lipid IVA (E. coli) + CMP + H(+)</text>
        <dbReference type="Rhea" id="RHEA:28066"/>
        <dbReference type="ChEBI" id="CHEBI:15378"/>
        <dbReference type="ChEBI" id="CHEBI:58603"/>
        <dbReference type="ChEBI" id="CHEBI:60364"/>
        <dbReference type="ChEBI" id="CHEBI:60377"/>
        <dbReference type="ChEBI" id="CHEBI:85987"/>
        <dbReference type="EC" id="2.4.99.12"/>
    </reaction>
</comment>
<evidence type="ECO:0000256" key="6">
    <source>
        <dbReference type="ARBA" id="ARBA00049183"/>
    </source>
</evidence>
<comment type="similarity">
    <text evidence="7">Belongs to the glycosyltransferase group 1 family.</text>
</comment>
<name>A0ABX6N401_9BURK</name>
<keyword evidence="7" id="KW-1003">Cell membrane</keyword>
<dbReference type="PANTHER" id="PTHR42755:SF1">
    <property type="entry name" value="3-DEOXY-D-MANNO-OCTULOSONIC ACID TRANSFERASE, MITOCHONDRIAL-RELATED"/>
    <property type="match status" value="1"/>
</dbReference>
<keyword evidence="7" id="KW-0472">Membrane</keyword>
<dbReference type="InterPro" id="IPR039901">
    <property type="entry name" value="Kdotransferase"/>
</dbReference>
<dbReference type="Gene3D" id="3.40.50.2000">
    <property type="entry name" value="Glycogen Phosphorylase B"/>
    <property type="match status" value="1"/>
</dbReference>
<dbReference type="EMBL" id="CP053084">
    <property type="protein sequence ID" value="QJR28640.1"/>
    <property type="molecule type" value="Genomic_DNA"/>
</dbReference>
<dbReference type="InterPro" id="IPR007507">
    <property type="entry name" value="Glycos_transf_N"/>
</dbReference>
<evidence type="ECO:0000256" key="4">
    <source>
        <dbReference type="ARBA" id="ARBA00022679"/>
    </source>
</evidence>
<feature type="domain" description="3-deoxy-D-manno-octulosonic-acid transferase N-terminal" evidence="8">
    <location>
        <begin position="38"/>
        <end position="220"/>
    </location>
</feature>
<dbReference type="EC" id="2.4.99.12" evidence="2 7"/>
<keyword evidence="10" id="KW-1185">Reference proteome</keyword>
<evidence type="ECO:0000313" key="9">
    <source>
        <dbReference type="EMBL" id="QJR28640.1"/>
    </source>
</evidence>
<dbReference type="Pfam" id="PF04413">
    <property type="entry name" value="Glycos_transf_N"/>
    <property type="match status" value="1"/>
</dbReference>
<keyword evidence="7" id="KW-0448">Lipopolysaccharide biosynthesis</keyword>